<sequence>MTEEVKFKTRSNSVSETIRTFSKQKIEYKLNCFNGKMTERCPEDPYPRTFEEDEDSSTAASCPEYFKWINEDLKPWKKTGITREMIEMGEKLAQFRLVIINGTAYFKKYEDAFQTRDVFTIWGILQLLRLYPGKIPDLELLFQTGDVTVVNKRRYQTPKPMSPPPLFHYCGRKSAYDIVFPDWTFWGWGELGIRPWEGILQKIQEGNKKTKWKDRIPYAFWKGNPRVSLNRYELTKCNASSQNDSYAQIYSVHWDKEIAQSFRNTKLEDQCTHRYKIYAEGVAWSVSEKYIVACDSMTLFIEPIFYDFFTRSMVPLKHYWPIRAQSMCEDIKYAVEWGNANPDKAEAIGKAGTSFIEENLSMKYVYDYMFHLLTAYARLSRFEPTIPVGGVKICSEIACSMDGLWEQYLIESMVKSPSDTPPCTMPSPYDEDETEES</sequence>
<keyword evidence="4" id="KW-1185">Reference proteome</keyword>
<dbReference type="SMART" id="SM00672">
    <property type="entry name" value="CAP10"/>
    <property type="match status" value="1"/>
</dbReference>
<dbReference type="AlphaFoldDB" id="A0AAN9LUJ1"/>
<reference evidence="3 4" key="1">
    <citation type="submission" date="2024-01" db="EMBL/GenBank/DDBJ databases">
        <title>The genomes of 5 underutilized Papilionoideae crops provide insights into root nodulation and disease resistanc.</title>
        <authorList>
            <person name="Jiang F."/>
        </authorList>
    </citation>
    <scope>NUCLEOTIDE SEQUENCE [LARGE SCALE GENOMIC DNA]</scope>
    <source>
        <strain evidence="3">LVBAO_FW01</strain>
        <tissue evidence="3">Leaves</tissue>
    </source>
</reference>
<evidence type="ECO:0000256" key="1">
    <source>
        <dbReference type="SAM" id="MobiDB-lite"/>
    </source>
</evidence>
<dbReference type="InterPro" id="IPR006598">
    <property type="entry name" value="CAP10"/>
</dbReference>
<dbReference type="EMBL" id="JAYMYQ010000004">
    <property type="protein sequence ID" value="KAK7340237.1"/>
    <property type="molecule type" value="Genomic_DNA"/>
</dbReference>
<dbReference type="Proteomes" id="UP001367508">
    <property type="component" value="Unassembled WGS sequence"/>
</dbReference>
<name>A0AAN9LUJ1_CANGL</name>
<dbReference type="InterPro" id="IPR051091">
    <property type="entry name" value="O-Glucosyltr/Glycosyltrsf_90"/>
</dbReference>
<dbReference type="PANTHER" id="PTHR12203">
    <property type="entry name" value="KDEL LYS-ASP-GLU-LEU CONTAINING - RELATED"/>
    <property type="match status" value="1"/>
</dbReference>
<feature type="domain" description="Glycosyl transferase CAP10" evidence="2">
    <location>
        <begin position="134"/>
        <end position="383"/>
    </location>
</feature>
<gene>
    <name evidence="3" type="ORF">VNO77_20935</name>
</gene>
<dbReference type="Pfam" id="PF05686">
    <property type="entry name" value="Glyco_transf_90"/>
    <property type="match status" value="1"/>
</dbReference>
<evidence type="ECO:0000313" key="3">
    <source>
        <dbReference type="EMBL" id="KAK7340237.1"/>
    </source>
</evidence>
<accession>A0AAN9LUJ1</accession>
<dbReference type="PANTHER" id="PTHR12203:SF85">
    <property type="entry name" value="GLYCOSYLTRANSFERASE FAMILY 90 PROTEIN"/>
    <property type="match status" value="1"/>
</dbReference>
<evidence type="ECO:0000313" key="4">
    <source>
        <dbReference type="Proteomes" id="UP001367508"/>
    </source>
</evidence>
<comment type="caution">
    <text evidence="3">The sequence shown here is derived from an EMBL/GenBank/DDBJ whole genome shotgun (WGS) entry which is preliminary data.</text>
</comment>
<feature type="region of interest" description="Disordered" evidence="1">
    <location>
        <begin position="415"/>
        <end position="437"/>
    </location>
</feature>
<organism evidence="3 4">
    <name type="scientific">Canavalia gladiata</name>
    <name type="common">Sword bean</name>
    <name type="synonym">Dolichos gladiatus</name>
    <dbReference type="NCBI Taxonomy" id="3824"/>
    <lineage>
        <taxon>Eukaryota</taxon>
        <taxon>Viridiplantae</taxon>
        <taxon>Streptophyta</taxon>
        <taxon>Embryophyta</taxon>
        <taxon>Tracheophyta</taxon>
        <taxon>Spermatophyta</taxon>
        <taxon>Magnoliopsida</taxon>
        <taxon>eudicotyledons</taxon>
        <taxon>Gunneridae</taxon>
        <taxon>Pentapetalae</taxon>
        <taxon>rosids</taxon>
        <taxon>fabids</taxon>
        <taxon>Fabales</taxon>
        <taxon>Fabaceae</taxon>
        <taxon>Papilionoideae</taxon>
        <taxon>50 kb inversion clade</taxon>
        <taxon>NPAAA clade</taxon>
        <taxon>indigoferoid/millettioid clade</taxon>
        <taxon>Phaseoleae</taxon>
        <taxon>Canavalia</taxon>
    </lineage>
</organism>
<protein>
    <recommendedName>
        <fullName evidence="2">Glycosyl transferase CAP10 domain-containing protein</fullName>
    </recommendedName>
</protein>
<proteinExistence type="predicted"/>
<evidence type="ECO:0000259" key="2">
    <source>
        <dbReference type="SMART" id="SM00672"/>
    </source>
</evidence>